<keyword evidence="2" id="KW-1185">Reference proteome</keyword>
<sequence length="135" mass="15321">MNQIMETDTVVNLLKKLHKELPADSVLKFIKCWLGDPEALNDPDCCVLSRPDAKGRMRRIDGGKGSDKTLSISHFCHCGALGQVAFFTTLPFPFIGTLAKDYLINRPLKRNMWLWLRNVFSSSPRISIVRVLVEF</sequence>
<reference evidence="1 2" key="2">
    <citation type="submission" date="2018-11" db="EMBL/GenBank/DDBJ databases">
        <authorList>
            <consortium name="Pathogen Informatics"/>
        </authorList>
    </citation>
    <scope>NUCLEOTIDE SEQUENCE [LARGE SCALE GENOMIC DNA]</scope>
</reference>
<protein>
    <submittedName>
        <fullName evidence="1 3">Uncharacterized protein</fullName>
    </submittedName>
</protein>
<dbReference type="OrthoDB" id="10055441at2759"/>
<accession>A0A158REV7</accession>
<dbReference type="EMBL" id="UYWX01020454">
    <property type="protein sequence ID" value="VDM32652.1"/>
    <property type="molecule type" value="Genomic_DNA"/>
</dbReference>
<proteinExistence type="predicted"/>
<evidence type="ECO:0000313" key="2">
    <source>
        <dbReference type="Proteomes" id="UP000274429"/>
    </source>
</evidence>
<evidence type="ECO:0000313" key="1">
    <source>
        <dbReference type="EMBL" id="VDM32652.1"/>
    </source>
</evidence>
<dbReference type="STRING" id="6205.A0A158REV7"/>
<organism evidence="3">
    <name type="scientific">Hydatigena taeniaeformis</name>
    <name type="common">Feline tapeworm</name>
    <name type="synonym">Taenia taeniaeformis</name>
    <dbReference type="NCBI Taxonomy" id="6205"/>
    <lineage>
        <taxon>Eukaryota</taxon>
        <taxon>Metazoa</taxon>
        <taxon>Spiralia</taxon>
        <taxon>Lophotrochozoa</taxon>
        <taxon>Platyhelminthes</taxon>
        <taxon>Cestoda</taxon>
        <taxon>Eucestoda</taxon>
        <taxon>Cyclophyllidea</taxon>
        <taxon>Taeniidae</taxon>
        <taxon>Hydatigera</taxon>
    </lineage>
</organism>
<dbReference type="Proteomes" id="UP000274429">
    <property type="component" value="Unassembled WGS sequence"/>
</dbReference>
<evidence type="ECO:0000313" key="3">
    <source>
        <dbReference type="WBParaSite" id="TTAC_0000816201-mRNA-1"/>
    </source>
</evidence>
<name>A0A158REV7_HYDTA</name>
<reference evidence="3" key="1">
    <citation type="submission" date="2016-04" db="UniProtKB">
        <authorList>
            <consortium name="WormBaseParasite"/>
        </authorList>
    </citation>
    <scope>IDENTIFICATION</scope>
</reference>
<dbReference type="AlphaFoldDB" id="A0A158REV7"/>
<gene>
    <name evidence="1" type="ORF">TTAC_LOCUS8147</name>
</gene>
<dbReference type="WBParaSite" id="TTAC_0000816201-mRNA-1">
    <property type="protein sequence ID" value="TTAC_0000816201-mRNA-1"/>
    <property type="gene ID" value="TTAC_0000816201"/>
</dbReference>